<feature type="domain" description="ABC transporter" evidence="6">
    <location>
        <begin position="9"/>
        <end position="244"/>
    </location>
</feature>
<sequence>MSDGKRELIRFEEVTKAYGATLALKKVSFTCQAGEVRAVLGENGAGKSTLMKLMSGVIQPTLGKIYVDGQPVRLESPGAARDLGIVCMFQELSLVPDLSVRDNILLGAKEVGMGRLSKGNLTRARAILDRIEGAHIPMKRKVADLSLPERQQVEIAKAICRAPRLLILDEATSALNASVVQKVFGLVRDLRDQGTGILFISHRFHEVDDLADSISVFRNGEHVDTFQKGKHSYSEIIAKMIGQSLTELFPPRLSPIPDGAPLLKVDDLSFGDTLRGVSLEVRPGEVLGLGGLDGQGQMVLVQALFGLLKKTGGQISENGHPLQLKSPRAAKAPPTGIALVPEDRKTEGLIPELSIRENMELAALGRHPFGLTDLDNGIDPDLFTRFTSEMELVCRNFDQPVSDLSGGNQQKVALTKWLALQPRCLLLADPTRGIDVKTKTQIYRLIRQLAAEGVAIILLSTDYEELIHLCDSVHVFYDGAVRQVLEGPELTAENIIAASLNVNSVPVQAAQGHPAHA</sequence>
<keyword evidence="4" id="KW-0547">Nucleotide-binding</keyword>
<evidence type="ECO:0000313" key="7">
    <source>
        <dbReference type="EMBL" id="MBO0346312.1"/>
    </source>
</evidence>
<keyword evidence="8" id="KW-1185">Reference proteome</keyword>
<reference evidence="7" key="1">
    <citation type="submission" date="2021-03" db="EMBL/GenBank/DDBJ databases">
        <title>Roseibium sp. CAU 1637 isolated from Incheon.</title>
        <authorList>
            <person name="Kim W."/>
        </authorList>
    </citation>
    <scope>NUCLEOTIDE SEQUENCE</scope>
    <source>
        <strain evidence="7">CAU 1637</strain>
    </source>
</reference>
<dbReference type="EMBL" id="JAFLNF010000006">
    <property type="protein sequence ID" value="MBO0346312.1"/>
    <property type="molecule type" value="Genomic_DNA"/>
</dbReference>
<dbReference type="Proteomes" id="UP000664779">
    <property type="component" value="Unassembled WGS sequence"/>
</dbReference>
<protein>
    <submittedName>
        <fullName evidence="7">Sugar ABC transporter ATP-binding protein</fullName>
    </submittedName>
</protein>
<dbReference type="GO" id="GO:0005524">
    <property type="term" value="F:ATP binding"/>
    <property type="evidence" value="ECO:0007669"/>
    <property type="project" value="UniProtKB-KW"/>
</dbReference>
<evidence type="ECO:0000313" key="8">
    <source>
        <dbReference type="Proteomes" id="UP000664779"/>
    </source>
</evidence>
<keyword evidence="2" id="KW-0762">Sugar transport</keyword>
<dbReference type="InterPro" id="IPR050107">
    <property type="entry name" value="ABC_carbohydrate_import_ATPase"/>
</dbReference>
<dbReference type="AlphaFoldDB" id="A0A939J7L7"/>
<dbReference type="Pfam" id="PF00005">
    <property type="entry name" value="ABC_tran"/>
    <property type="match status" value="2"/>
</dbReference>
<name>A0A939J7L7_9HYPH</name>
<dbReference type="Gene3D" id="3.40.50.300">
    <property type="entry name" value="P-loop containing nucleotide triphosphate hydrolases"/>
    <property type="match status" value="2"/>
</dbReference>
<evidence type="ECO:0000259" key="6">
    <source>
        <dbReference type="PROSITE" id="PS50893"/>
    </source>
</evidence>
<dbReference type="InterPro" id="IPR003439">
    <property type="entry name" value="ABC_transporter-like_ATP-bd"/>
</dbReference>
<evidence type="ECO:0000256" key="2">
    <source>
        <dbReference type="ARBA" id="ARBA00022597"/>
    </source>
</evidence>
<evidence type="ECO:0000256" key="3">
    <source>
        <dbReference type="ARBA" id="ARBA00022737"/>
    </source>
</evidence>
<dbReference type="CDD" id="cd03216">
    <property type="entry name" value="ABC_Carb_Monos_I"/>
    <property type="match status" value="1"/>
</dbReference>
<dbReference type="CDD" id="cd03215">
    <property type="entry name" value="ABC_Carb_Monos_II"/>
    <property type="match status" value="1"/>
</dbReference>
<keyword evidence="1" id="KW-0813">Transport</keyword>
<dbReference type="InterPro" id="IPR027417">
    <property type="entry name" value="P-loop_NTPase"/>
</dbReference>
<keyword evidence="5 7" id="KW-0067">ATP-binding</keyword>
<evidence type="ECO:0000256" key="5">
    <source>
        <dbReference type="ARBA" id="ARBA00022840"/>
    </source>
</evidence>
<gene>
    <name evidence="7" type="ORF">J0X15_13850</name>
</gene>
<accession>A0A939J7L7</accession>
<keyword evidence="3" id="KW-0677">Repeat</keyword>
<dbReference type="PANTHER" id="PTHR43790:SF9">
    <property type="entry name" value="GALACTOFURANOSE TRANSPORTER ATP-BINDING PROTEIN YTFR"/>
    <property type="match status" value="1"/>
</dbReference>
<dbReference type="SMART" id="SM00382">
    <property type="entry name" value="AAA"/>
    <property type="match status" value="1"/>
</dbReference>
<dbReference type="GO" id="GO:0016887">
    <property type="term" value="F:ATP hydrolysis activity"/>
    <property type="evidence" value="ECO:0007669"/>
    <property type="project" value="InterPro"/>
</dbReference>
<evidence type="ECO:0000256" key="1">
    <source>
        <dbReference type="ARBA" id="ARBA00022448"/>
    </source>
</evidence>
<dbReference type="SUPFAM" id="SSF52540">
    <property type="entry name" value="P-loop containing nucleoside triphosphate hydrolases"/>
    <property type="match status" value="2"/>
</dbReference>
<proteinExistence type="predicted"/>
<dbReference type="PROSITE" id="PS50893">
    <property type="entry name" value="ABC_TRANSPORTER_2"/>
    <property type="match status" value="2"/>
</dbReference>
<dbReference type="InterPro" id="IPR003593">
    <property type="entry name" value="AAA+_ATPase"/>
</dbReference>
<comment type="caution">
    <text evidence="7">The sequence shown here is derived from an EMBL/GenBank/DDBJ whole genome shotgun (WGS) entry which is preliminary data.</text>
</comment>
<dbReference type="PANTHER" id="PTHR43790">
    <property type="entry name" value="CARBOHYDRATE TRANSPORT ATP-BINDING PROTEIN MG119-RELATED"/>
    <property type="match status" value="1"/>
</dbReference>
<feature type="domain" description="ABC transporter" evidence="6">
    <location>
        <begin position="263"/>
        <end position="503"/>
    </location>
</feature>
<organism evidence="7 8">
    <name type="scientific">Roseibium limicola</name>
    <dbReference type="NCBI Taxonomy" id="2816037"/>
    <lineage>
        <taxon>Bacteria</taxon>
        <taxon>Pseudomonadati</taxon>
        <taxon>Pseudomonadota</taxon>
        <taxon>Alphaproteobacteria</taxon>
        <taxon>Hyphomicrobiales</taxon>
        <taxon>Stappiaceae</taxon>
        <taxon>Roseibium</taxon>
    </lineage>
</organism>
<evidence type="ECO:0000256" key="4">
    <source>
        <dbReference type="ARBA" id="ARBA00022741"/>
    </source>
</evidence>
<dbReference type="RefSeq" id="WP_206941884.1">
    <property type="nucleotide sequence ID" value="NZ_JAFLNF010000006.1"/>
</dbReference>